<organism evidence="1 4">
    <name type="scientific">Parabacteroides distasonis</name>
    <dbReference type="NCBI Taxonomy" id="823"/>
    <lineage>
        <taxon>Bacteria</taxon>
        <taxon>Pseudomonadati</taxon>
        <taxon>Bacteroidota</taxon>
        <taxon>Bacteroidia</taxon>
        <taxon>Bacteroidales</taxon>
        <taxon>Tannerellaceae</taxon>
        <taxon>Parabacteroides</taxon>
    </lineage>
</organism>
<evidence type="ECO:0000313" key="4">
    <source>
        <dbReference type="Proteomes" id="UP000461276"/>
    </source>
</evidence>
<protein>
    <submittedName>
        <fullName evidence="1">Uncharacterized protein</fullName>
    </submittedName>
</protein>
<dbReference type="Gene3D" id="3.30.2220.10">
    <property type="entry name" value="rbstp2171"/>
    <property type="match status" value="1"/>
</dbReference>
<dbReference type="EMBL" id="WKMY01000019">
    <property type="protein sequence ID" value="MRY95421.1"/>
    <property type="molecule type" value="Genomic_DNA"/>
</dbReference>
<dbReference type="Proteomes" id="UP000284660">
    <property type="component" value="Unassembled WGS sequence"/>
</dbReference>
<dbReference type="AlphaFoldDB" id="A0A395Z0Q2"/>
<evidence type="ECO:0000313" key="3">
    <source>
        <dbReference type="Proteomes" id="UP000284660"/>
    </source>
</evidence>
<dbReference type="Proteomes" id="UP000461276">
    <property type="component" value="Unassembled WGS sequence"/>
</dbReference>
<evidence type="ECO:0000313" key="2">
    <source>
        <dbReference type="EMBL" id="RHD77903.1"/>
    </source>
</evidence>
<reference evidence="1 4" key="2">
    <citation type="journal article" date="2019" name="Nat. Med.">
        <title>A library of human gut bacterial isolates paired with longitudinal multiomics data enables mechanistic microbiome research.</title>
        <authorList>
            <person name="Poyet M."/>
            <person name="Groussin M."/>
            <person name="Gibbons S.M."/>
            <person name="Avila-Pacheco J."/>
            <person name="Jiang X."/>
            <person name="Kearney S.M."/>
            <person name="Perrotta A.R."/>
            <person name="Berdy B."/>
            <person name="Zhao S."/>
            <person name="Lieberman T.D."/>
            <person name="Swanson P.K."/>
            <person name="Smith M."/>
            <person name="Roesemann S."/>
            <person name="Alexander J.E."/>
            <person name="Rich S.A."/>
            <person name="Livny J."/>
            <person name="Vlamakis H."/>
            <person name="Clish C."/>
            <person name="Bullock K."/>
            <person name="Deik A."/>
            <person name="Scott J."/>
            <person name="Pierce K.A."/>
            <person name="Xavier R.J."/>
            <person name="Alm E.J."/>
        </authorList>
    </citation>
    <scope>NUCLEOTIDE SEQUENCE [LARGE SCALE GENOMIC DNA]</scope>
    <source>
        <strain evidence="1 4">BIOML-A9</strain>
    </source>
</reference>
<dbReference type="OrthoDB" id="1046975at2"/>
<dbReference type="RefSeq" id="WP_005857531.1">
    <property type="nucleotide sequence ID" value="NZ_BQOC01000001.1"/>
</dbReference>
<proteinExistence type="predicted"/>
<name>A0A395Z0Q2_PARDI</name>
<comment type="caution">
    <text evidence="1">The sequence shown here is derived from an EMBL/GenBank/DDBJ whole genome shotgun (WGS) entry which is preliminary data.</text>
</comment>
<reference evidence="2 3" key="1">
    <citation type="submission" date="2018-08" db="EMBL/GenBank/DDBJ databases">
        <title>A genome reference for cultivated species of the human gut microbiota.</title>
        <authorList>
            <person name="Zou Y."/>
            <person name="Xue W."/>
            <person name="Luo G."/>
        </authorList>
    </citation>
    <scope>NUCLEOTIDE SEQUENCE [LARGE SCALE GENOMIC DNA]</scope>
    <source>
        <strain evidence="2 3">AM30-4</strain>
    </source>
</reference>
<accession>A0A395Z0Q2</accession>
<dbReference type="EMBL" id="QSJN01000001">
    <property type="protein sequence ID" value="RHD77903.1"/>
    <property type="molecule type" value="Genomic_DNA"/>
</dbReference>
<evidence type="ECO:0000313" key="1">
    <source>
        <dbReference type="EMBL" id="MRY95421.1"/>
    </source>
</evidence>
<gene>
    <name evidence="2" type="ORF">DW782_01035</name>
    <name evidence="1" type="ORF">GKD67_19735</name>
</gene>
<sequence length="127" mass="14613">METEESKELTLAQEETIKKTLEEIRKQDPKKNKRVYPIVVFGDEYDDKDVYIAYFREPDFIAFSKFVQLQKKDEIAAVRSLAHDTFIQGDKELVDDDSLFLYGLSTKLVNIIGSRQAKVANFSIAGK</sequence>